<dbReference type="AlphaFoldDB" id="A0A8X6YBU1"/>
<sequence length="148" mass="16684">MSFRSRSARGSLKSNSNVNIHKTQEADPPKAEVRRQRTLLSQTSWRSMPIIPNLVRQFSSKSSSNSHHRQEPPPVSGSPETNCGMCGFWKPRASSAEIEQPIPQHNRIHSLDHEIKEEDEGEEDIPMPEEMCSLHIEAKEDSDAEDGV</sequence>
<dbReference type="EMBL" id="BMAV01017908">
    <property type="protein sequence ID" value="GFY69956.1"/>
    <property type="molecule type" value="Genomic_DNA"/>
</dbReference>
<reference evidence="2" key="1">
    <citation type="submission" date="2020-08" db="EMBL/GenBank/DDBJ databases">
        <title>Multicomponent nature underlies the extraordinary mechanical properties of spider dragline silk.</title>
        <authorList>
            <person name="Kono N."/>
            <person name="Nakamura H."/>
            <person name="Mori M."/>
            <person name="Yoshida Y."/>
            <person name="Ohtoshi R."/>
            <person name="Malay A.D."/>
            <person name="Moran D.A.P."/>
            <person name="Tomita M."/>
            <person name="Numata K."/>
            <person name="Arakawa K."/>
        </authorList>
    </citation>
    <scope>NUCLEOTIDE SEQUENCE</scope>
</reference>
<feature type="compositionally biased region" description="Acidic residues" evidence="1">
    <location>
        <begin position="117"/>
        <end position="126"/>
    </location>
</feature>
<feature type="compositionally biased region" description="Polar residues" evidence="1">
    <location>
        <begin position="12"/>
        <end position="21"/>
    </location>
</feature>
<dbReference type="Proteomes" id="UP000886998">
    <property type="component" value="Unassembled WGS sequence"/>
</dbReference>
<protein>
    <submittedName>
        <fullName evidence="2">Uncharacterized protein</fullName>
    </submittedName>
</protein>
<proteinExistence type="predicted"/>
<name>A0A8X6YBU1_9ARAC</name>
<keyword evidence="3" id="KW-1185">Reference proteome</keyword>
<evidence type="ECO:0000313" key="3">
    <source>
        <dbReference type="Proteomes" id="UP000886998"/>
    </source>
</evidence>
<dbReference type="OrthoDB" id="6437534at2759"/>
<evidence type="ECO:0000256" key="1">
    <source>
        <dbReference type="SAM" id="MobiDB-lite"/>
    </source>
</evidence>
<gene>
    <name evidence="2" type="primary">NCL1_41932</name>
    <name evidence="2" type="ORF">TNIN_488171</name>
</gene>
<comment type="caution">
    <text evidence="2">The sequence shown here is derived from an EMBL/GenBank/DDBJ whole genome shotgun (WGS) entry which is preliminary data.</text>
</comment>
<organism evidence="2 3">
    <name type="scientific">Trichonephila inaurata madagascariensis</name>
    <dbReference type="NCBI Taxonomy" id="2747483"/>
    <lineage>
        <taxon>Eukaryota</taxon>
        <taxon>Metazoa</taxon>
        <taxon>Ecdysozoa</taxon>
        <taxon>Arthropoda</taxon>
        <taxon>Chelicerata</taxon>
        <taxon>Arachnida</taxon>
        <taxon>Araneae</taxon>
        <taxon>Araneomorphae</taxon>
        <taxon>Entelegynae</taxon>
        <taxon>Araneoidea</taxon>
        <taxon>Nephilidae</taxon>
        <taxon>Trichonephila</taxon>
        <taxon>Trichonephila inaurata</taxon>
    </lineage>
</organism>
<evidence type="ECO:0000313" key="2">
    <source>
        <dbReference type="EMBL" id="GFY69956.1"/>
    </source>
</evidence>
<accession>A0A8X6YBU1</accession>
<feature type="region of interest" description="Disordered" evidence="1">
    <location>
        <begin position="1"/>
        <end position="126"/>
    </location>
</feature>
<feature type="compositionally biased region" description="Basic and acidic residues" evidence="1">
    <location>
        <begin position="22"/>
        <end position="35"/>
    </location>
</feature>